<keyword evidence="3" id="KW-1185">Reference proteome</keyword>
<comment type="caution">
    <text evidence="2">The sequence shown here is derived from an EMBL/GenBank/DDBJ whole genome shotgun (WGS) entry which is preliminary data.</text>
</comment>
<evidence type="ECO:0000259" key="1">
    <source>
        <dbReference type="PROSITE" id="PS51186"/>
    </source>
</evidence>
<dbReference type="CDD" id="cd04301">
    <property type="entry name" value="NAT_SF"/>
    <property type="match status" value="1"/>
</dbReference>
<reference evidence="2 3" key="1">
    <citation type="submission" date="2021-07" db="EMBL/GenBank/DDBJ databases">
        <title>Alteriqipengyuania abyssalis NZ-12B nov, sp.nov isolated from deep sea sponge in pacific ocean.</title>
        <authorList>
            <person name="Tareen S."/>
            <person name="Wink J."/>
        </authorList>
    </citation>
    <scope>NUCLEOTIDE SEQUENCE [LARGE SCALE GENOMIC DNA]</scope>
    <source>
        <strain evidence="2 3">NZ-12B</strain>
    </source>
</reference>
<proteinExistence type="predicted"/>
<name>A0ABS7PEX0_9SPHN</name>
<dbReference type="PROSITE" id="PS51186">
    <property type="entry name" value="GNAT"/>
    <property type="match status" value="1"/>
</dbReference>
<dbReference type="InterPro" id="IPR000182">
    <property type="entry name" value="GNAT_dom"/>
</dbReference>
<evidence type="ECO:0000313" key="2">
    <source>
        <dbReference type="EMBL" id="MBY8337633.1"/>
    </source>
</evidence>
<dbReference type="Pfam" id="PF13302">
    <property type="entry name" value="Acetyltransf_3"/>
    <property type="match status" value="1"/>
</dbReference>
<dbReference type="Proteomes" id="UP000759298">
    <property type="component" value="Unassembled WGS sequence"/>
</dbReference>
<dbReference type="RefSeq" id="WP_222825156.1">
    <property type="nucleotide sequence ID" value="NZ_JAHWXP010000003.1"/>
</dbReference>
<dbReference type="PANTHER" id="PTHR43792:SF1">
    <property type="entry name" value="N-ACETYLTRANSFERASE DOMAIN-CONTAINING PROTEIN"/>
    <property type="match status" value="1"/>
</dbReference>
<gene>
    <name evidence="2" type="ORF">KYN89_11330</name>
</gene>
<sequence>MTEIRTERLLLRPARPDDLEAFHTILSDARATAYWSTPPHTDIAETESWLAAMLAIDPAKGEDFTIELDGRVIGKVGLFEFPEIGFILHPDAWGKGYAGEALRPVLDRAFAVHDLPFVEADVDPRNAASLRLLQRMGFMETGRAQRTWKVGDEWCDSVFLRLTNPSRDAQ</sequence>
<organism evidence="2 3">
    <name type="scientific">Alteriqipengyuania abyssalis</name>
    <dbReference type="NCBI Taxonomy" id="2860200"/>
    <lineage>
        <taxon>Bacteria</taxon>
        <taxon>Pseudomonadati</taxon>
        <taxon>Pseudomonadota</taxon>
        <taxon>Alphaproteobacteria</taxon>
        <taxon>Sphingomonadales</taxon>
        <taxon>Erythrobacteraceae</taxon>
        <taxon>Alteriqipengyuania</taxon>
    </lineage>
</organism>
<dbReference type="Gene3D" id="3.40.630.30">
    <property type="match status" value="1"/>
</dbReference>
<dbReference type="EMBL" id="JAHWXP010000003">
    <property type="protein sequence ID" value="MBY8337633.1"/>
    <property type="molecule type" value="Genomic_DNA"/>
</dbReference>
<dbReference type="InterPro" id="IPR051531">
    <property type="entry name" value="N-acetyltransferase"/>
</dbReference>
<dbReference type="PANTHER" id="PTHR43792">
    <property type="entry name" value="GNAT FAMILY, PUTATIVE (AFU_ORTHOLOGUE AFUA_3G00765)-RELATED-RELATED"/>
    <property type="match status" value="1"/>
</dbReference>
<dbReference type="SUPFAM" id="SSF55729">
    <property type="entry name" value="Acyl-CoA N-acyltransferases (Nat)"/>
    <property type="match status" value="1"/>
</dbReference>
<accession>A0ABS7PEX0</accession>
<evidence type="ECO:0000313" key="3">
    <source>
        <dbReference type="Proteomes" id="UP000759298"/>
    </source>
</evidence>
<dbReference type="InterPro" id="IPR016181">
    <property type="entry name" value="Acyl_CoA_acyltransferase"/>
</dbReference>
<protein>
    <submittedName>
        <fullName evidence="2">GNAT family N-acetyltransferase</fullName>
    </submittedName>
</protein>
<feature type="domain" description="N-acetyltransferase" evidence="1">
    <location>
        <begin position="9"/>
        <end position="165"/>
    </location>
</feature>